<evidence type="ECO:0000313" key="4">
    <source>
        <dbReference type="EMBL" id="KGF32578.1"/>
    </source>
</evidence>
<dbReference type="EMBL" id="JRNI01000001">
    <property type="protein sequence ID" value="KGF32578.1"/>
    <property type="molecule type" value="Genomic_DNA"/>
</dbReference>
<dbReference type="eggNOG" id="COG2046">
    <property type="taxonomic scope" value="Bacteria"/>
</dbReference>
<dbReference type="Pfam" id="PF14306">
    <property type="entry name" value="PUA_2"/>
    <property type="match status" value="1"/>
</dbReference>
<dbReference type="RefSeq" id="WP_018025527.1">
    <property type="nucleotide sequence ID" value="NZ_JRNI01000001.1"/>
</dbReference>
<dbReference type="Proteomes" id="UP000029629">
    <property type="component" value="Unassembled WGS sequence"/>
</dbReference>
<feature type="domain" description="ATP-sulfurylase PUA-like" evidence="3">
    <location>
        <begin position="14"/>
        <end position="175"/>
    </location>
</feature>
<keyword evidence="4" id="KW-0548">Nucleotidyltransferase</keyword>
<dbReference type="GO" id="GO:0004781">
    <property type="term" value="F:sulfate adenylyltransferase (ATP) activity"/>
    <property type="evidence" value="ECO:0007669"/>
    <property type="project" value="InterPro"/>
</dbReference>
<comment type="caution">
    <text evidence="4">The sequence shown here is derived from an EMBL/GenBank/DDBJ whole genome shotgun (WGS) entry which is preliminary data.</text>
</comment>
<sequence>MANSDLNFDKYPQKPHGGVLINQMVPEHKREAEMERARSLPSIRVDLEAVITIEMICTGVLSPIKGFMNKEDYLSVLEKGRLKDGTIWPVPISFAPIGDRNAEVIAGLKVGGEVALIDSSNEPVAILEIEDIFDYDKEHRAQSLFGTTDRNHPGVDSINRRMGTKSLGGTLHLLRRADWGPFEKLRLEPRDTWKLFYEERGFRSVAGFITGANPLHRGHEYIHRNALEEVDGIFLQPLVEMAKREYVRHEYRMLAYRNVLDTYYPQDRAILGPLRVTYIFAGPREAVLHVLLMKNYGCTHALIGRDHAGTGSYYDKYAAHSIFEEYTPEEMGIDVRFFHEVFYCTRCASHATPHTCPHDERFRLNISGTGIREMLRYGFVPPKEVIRPESALAAMQGVQPKGVDAEGKGVLPVGKVIKSMYPYYTHYTRLGGSKRPVPLEIDDLTLLDLEQATFDARYHATDIYKDVYAEYTALLDHNRTLQPAWRGDARRDMARMQERTISDLEEKLSAAPDSSSDEFMYQDRKEVEKELEVAKKLLTDAPSALNTETLNERCWNVLPYKRYRGADND</sequence>
<evidence type="ECO:0000313" key="5">
    <source>
        <dbReference type="Proteomes" id="UP000029629"/>
    </source>
</evidence>
<dbReference type="SUPFAM" id="SSF52374">
    <property type="entry name" value="Nucleotidylyl transferase"/>
    <property type="match status" value="1"/>
</dbReference>
<protein>
    <submittedName>
        <fullName evidence="4">Sulfate adenylyltransferase</fullName>
    </submittedName>
</protein>
<dbReference type="InterPro" id="IPR014729">
    <property type="entry name" value="Rossmann-like_a/b/a_fold"/>
</dbReference>
<comment type="pathway">
    <text evidence="1">Sulfur metabolism; hydrogen sulfide biosynthesis; sulfite from sulfate: step 1/3.</text>
</comment>
<keyword evidence="4" id="KW-0808">Transferase</keyword>
<dbReference type="InterPro" id="IPR025980">
    <property type="entry name" value="ATP-Sase_PUA-like_dom"/>
</dbReference>
<dbReference type="AlphaFoldDB" id="A0A095ZD39"/>
<dbReference type="InterPro" id="IPR015947">
    <property type="entry name" value="PUA-like_sf"/>
</dbReference>
<dbReference type="SUPFAM" id="SSF88697">
    <property type="entry name" value="PUA domain-like"/>
    <property type="match status" value="1"/>
</dbReference>
<evidence type="ECO:0000259" key="2">
    <source>
        <dbReference type="Pfam" id="PF01747"/>
    </source>
</evidence>
<dbReference type="Gene3D" id="3.40.50.620">
    <property type="entry name" value="HUPs"/>
    <property type="match status" value="1"/>
</dbReference>
<proteinExistence type="predicted"/>
<dbReference type="GeneID" id="93426974"/>
<reference evidence="4 5" key="1">
    <citation type="submission" date="2014-07" db="EMBL/GenBank/DDBJ databases">
        <authorList>
            <person name="McCorrison J."/>
            <person name="Sanka R."/>
            <person name="Torralba M."/>
            <person name="Gillis M."/>
            <person name="Haft D.H."/>
            <person name="Methe B."/>
            <person name="Sutton G."/>
            <person name="Nelson K.E."/>
        </authorList>
    </citation>
    <scope>NUCLEOTIDE SEQUENCE [LARGE SCALE GENOMIC DNA]</scope>
    <source>
        <strain evidence="4 5">DNF00040</strain>
    </source>
</reference>
<dbReference type="PANTHER" id="PTHR43509:SF1">
    <property type="entry name" value="SULFATE ADENYLYLTRANSFERASE"/>
    <property type="match status" value="1"/>
</dbReference>
<gene>
    <name evidence="4" type="ORF">HMPREF2130_00035</name>
</gene>
<feature type="domain" description="Sulphate adenylyltransferase catalytic" evidence="2">
    <location>
        <begin position="184"/>
        <end position="391"/>
    </location>
</feature>
<dbReference type="Gene3D" id="3.10.400.10">
    <property type="entry name" value="Sulfate adenylyltransferase"/>
    <property type="match status" value="1"/>
</dbReference>
<name>A0A095ZD39_9BURK</name>
<dbReference type="OrthoDB" id="9804504at2"/>
<evidence type="ECO:0000256" key="1">
    <source>
        <dbReference type="ARBA" id="ARBA00005048"/>
    </source>
</evidence>
<organism evidence="4 5">
    <name type="scientific">Oligella urethralis DNF00040</name>
    <dbReference type="NCBI Taxonomy" id="1401065"/>
    <lineage>
        <taxon>Bacteria</taxon>
        <taxon>Pseudomonadati</taxon>
        <taxon>Pseudomonadota</taxon>
        <taxon>Betaproteobacteria</taxon>
        <taxon>Burkholderiales</taxon>
        <taxon>Alcaligenaceae</taxon>
        <taxon>Oligella</taxon>
    </lineage>
</organism>
<dbReference type="PANTHER" id="PTHR43509">
    <property type="match status" value="1"/>
</dbReference>
<accession>A0A095ZD39</accession>
<keyword evidence="5" id="KW-1185">Reference proteome</keyword>
<dbReference type="Pfam" id="PF01747">
    <property type="entry name" value="ATP-sulfurylase"/>
    <property type="match status" value="1"/>
</dbReference>
<evidence type="ECO:0000259" key="3">
    <source>
        <dbReference type="Pfam" id="PF14306"/>
    </source>
</evidence>
<dbReference type="InterPro" id="IPR024951">
    <property type="entry name" value="Sulfurylase_cat_dom"/>
</dbReference>
<dbReference type="NCBIfam" id="NF003166">
    <property type="entry name" value="PRK04149.1"/>
    <property type="match status" value="1"/>
</dbReference>